<sequence length="474" mass="50033">MVDQPAAPERHGLFHGVDGGLRGWCAVLGSWLFQFSMIGTLTAFGSYQTFYQSAWLPGYSESTIAWVGSTQLFLEFFLGVVGGFLLDGGRWRLAVGGGSLLFAFSFFMLSLCRQGQYAPVFLSQGVGMGVGLGFAFLPLHGIIAKHFTRRRSLAMGIITTGTSLGGFAFSVLASKLFSTRLGFAWTVRVCAFITLGCILLGNVLMSEPKEKKMEKAQVEEKLPVTPADSSATAATTMVSSETQKGSPNSTERAATAGDLHESSGSDVEAVTSSTDEKPRTIPQLLRDPAYLAIISSGFIAGLGLYFPMFAIQSFALEHGISPGIADWLLSIMNLSGVLGRTIPNWLADRYGTLELYVPCTAAAGGLVISLGAATSPGSIIVVSILYGFFAGSIVSLYFPTVCSLDPHVTSTGARLGIACLPVGLAALVGTPIAEALVGEGGQWWRGVGFAGATELASAVLLAFAWAVERRRKGK</sequence>
<keyword evidence="4" id="KW-1133">Transmembrane helix</keyword>
<feature type="domain" description="Major facilitator superfamily (MFS) profile" evidence="5">
    <location>
        <begin position="289"/>
        <end position="474"/>
    </location>
</feature>
<dbReference type="InterPro" id="IPR011701">
    <property type="entry name" value="MFS"/>
</dbReference>
<feature type="transmembrane region" description="Helical" evidence="4">
    <location>
        <begin position="289"/>
        <end position="312"/>
    </location>
</feature>
<dbReference type="Pfam" id="PF07690">
    <property type="entry name" value="MFS_1"/>
    <property type="match status" value="2"/>
</dbReference>
<comment type="caution">
    <text evidence="6">The sequence shown here is derived from an EMBL/GenBank/DDBJ whole genome shotgun (WGS) entry which is preliminary data.</text>
</comment>
<proteinExistence type="inferred from homology"/>
<dbReference type="Proteomes" id="UP001390339">
    <property type="component" value="Unassembled WGS sequence"/>
</dbReference>
<feature type="transmembrane region" description="Helical" evidence="4">
    <location>
        <begin position="379"/>
        <end position="403"/>
    </location>
</feature>
<feature type="compositionally biased region" description="Low complexity" evidence="3">
    <location>
        <begin position="225"/>
        <end position="240"/>
    </location>
</feature>
<organism evidence="6 7">
    <name type="scientific">Apiospora arundinis</name>
    <dbReference type="NCBI Taxonomy" id="335852"/>
    <lineage>
        <taxon>Eukaryota</taxon>
        <taxon>Fungi</taxon>
        <taxon>Dikarya</taxon>
        <taxon>Ascomycota</taxon>
        <taxon>Pezizomycotina</taxon>
        <taxon>Sordariomycetes</taxon>
        <taxon>Xylariomycetidae</taxon>
        <taxon>Amphisphaeriales</taxon>
        <taxon>Apiosporaceae</taxon>
        <taxon>Apiospora</taxon>
    </lineage>
</organism>
<evidence type="ECO:0000259" key="5">
    <source>
        <dbReference type="PROSITE" id="PS50850"/>
    </source>
</evidence>
<evidence type="ECO:0000256" key="3">
    <source>
        <dbReference type="SAM" id="MobiDB-lite"/>
    </source>
</evidence>
<dbReference type="Gene3D" id="1.20.1250.20">
    <property type="entry name" value="MFS general substrate transporter like domains"/>
    <property type="match status" value="2"/>
</dbReference>
<dbReference type="EMBL" id="JAPCWZ010000009">
    <property type="protein sequence ID" value="KAK8852097.1"/>
    <property type="molecule type" value="Genomic_DNA"/>
</dbReference>
<dbReference type="PANTHER" id="PTHR11360">
    <property type="entry name" value="MONOCARBOXYLATE TRANSPORTER"/>
    <property type="match status" value="1"/>
</dbReference>
<feature type="transmembrane region" description="Helical" evidence="4">
    <location>
        <begin position="443"/>
        <end position="467"/>
    </location>
</feature>
<protein>
    <submittedName>
        <fullName evidence="6">MFS general substrate transporter</fullName>
    </submittedName>
</protein>
<dbReference type="InterPro" id="IPR050327">
    <property type="entry name" value="Proton-linked_MCT"/>
</dbReference>
<keyword evidence="7" id="KW-1185">Reference proteome</keyword>
<name>A0ABR2HSP2_9PEZI</name>
<dbReference type="InterPro" id="IPR020846">
    <property type="entry name" value="MFS_dom"/>
</dbReference>
<comment type="subcellular location">
    <subcellularLocation>
        <location evidence="1">Membrane</location>
        <topology evidence="1">Multi-pass membrane protein</topology>
    </subcellularLocation>
</comment>
<keyword evidence="4" id="KW-0472">Membrane</keyword>
<feature type="transmembrane region" description="Helical" evidence="4">
    <location>
        <begin position="21"/>
        <end position="44"/>
    </location>
</feature>
<feature type="transmembrane region" description="Helical" evidence="4">
    <location>
        <begin position="152"/>
        <end position="173"/>
    </location>
</feature>
<feature type="compositionally biased region" description="Polar residues" evidence="3">
    <location>
        <begin position="241"/>
        <end position="252"/>
    </location>
</feature>
<evidence type="ECO:0000313" key="7">
    <source>
        <dbReference type="Proteomes" id="UP001390339"/>
    </source>
</evidence>
<feature type="transmembrane region" description="Helical" evidence="4">
    <location>
        <begin position="415"/>
        <end position="437"/>
    </location>
</feature>
<dbReference type="PROSITE" id="PS50850">
    <property type="entry name" value="MFS"/>
    <property type="match status" value="1"/>
</dbReference>
<evidence type="ECO:0000313" key="6">
    <source>
        <dbReference type="EMBL" id="KAK8852097.1"/>
    </source>
</evidence>
<evidence type="ECO:0000256" key="4">
    <source>
        <dbReference type="SAM" id="Phobius"/>
    </source>
</evidence>
<comment type="similarity">
    <text evidence="2">Belongs to the major facilitator superfamily. Monocarboxylate porter (TC 2.A.1.13) family.</text>
</comment>
<dbReference type="PANTHER" id="PTHR11360:SF234">
    <property type="entry name" value="MFS-TYPE TRANSPORTER DBAD-RELATED"/>
    <property type="match status" value="1"/>
</dbReference>
<gene>
    <name evidence="6" type="ORF">PGQ11_014576</name>
</gene>
<dbReference type="SUPFAM" id="SSF103473">
    <property type="entry name" value="MFS general substrate transporter"/>
    <property type="match status" value="1"/>
</dbReference>
<keyword evidence="4" id="KW-0812">Transmembrane</keyword>
<feature type="compositionally biased region" description="Polar residues" evidence="3">
    <location>
        <begin position="264"/>
        <end position="273"/>
    </location>
</feature>
<feature type="region of interest" description="Disordered" evidence="3">
    <location>
        <begin position="215"/>
        <end position="278"/>
    </location>
</feature>
<evidence type="ECO:0000256" key="2">
    <source>
        <dbReference type="ARBA" id="ARBA00006727"/>
    </source>
</evidence>
<feature type="transmembrane region" description="Helical" evidence="4">
    <location>
        <begin position="185"/>
        <end position="205"/>
    </location>
</feature>
<feature type="transmembrane region" description="Helical" evidence="4">
    <location>
        <begin position="355"/>
        <end position="373"/>
    </location>
</feature>
<dbReference type="InterPro" id="IPR036259">
    <property type="entry name" value="MFS_trans_sf"/>
</dbReference>
<feature type="transmembrane region" description="Helical" evidence="4">
    <location>
        <begin position="93"/>
        <end position="111"/>
    </location>
</feature>
<evidence type="ECO:0000256" key="1">
    <source>
        <dbReference type="ARBA" id="ARBA00004141"/>
    </source>
</evidence>
<feature type="transmembrane region" description="Helical" evidence="4">
    <location>
        <begin position="117"/>
        <end position="140"/>
    </location>
</feature>
<feature type="transmembrane region" description="Helical" evidence="4">
    <location>
        <begin position="64"/>
        <end position="86"/>
    </location>
</feature>
<accession>A0ABR2HSP2</accession>
<reference evidence="6 7" key="1">
    <citation type="journal article" date="2024" name="IMA Fungus">
        <title>Apiospora arundinis, a panoply of carbohydrate-active enzymes and secondary metabolites.</title>
        <authorList>
            <person name="Sorensen T."/>
            <person name="Petersen C."/>
            <person name="Muurmann A.T."/>
            <person name="Christiansen J.V."/>
            <person name="Brundto M.L."/>
            <person name="Overgaard C.K."/>
            <person name="Boysen A.T."/>
            <person name="Wollenberg R.D."/>
            <person name="Larsen T.O."/>
            <person name="Sorensen J.L."/>
            <person name="Nielsen K.L."/>
            <person name="Sondergaard T.E."/>
        </authorList>
    </citation>
    <scope>NUCLEOTIDE SEQUENCE [LARGE SCALE GENOMIC DNA]</scope>
    <source>
        <strain evidence="6 7">AAU 773</strain>
    </source>
</reference>
<feature type="transmembrane region" description="Helical" evidence="4">
    <location>
        <begin position="324"/>
        <end position="343"/>
    </location>
</feature>